<comment type="caution">
    <text evidence="3">The sequence shown here is derived from an EMBL/GenBank/DDBJ whole genome shotgun (WGS) entry which is preliminary data.</text>
</comment>
<dbReference type="InterPro" id="IPR027417">
    <property type="entry name" value="P-loop_NTPase"/>
</dbReference>
<proteinExistence type="predicted"/>
<name>A0ABM8YK49_9BACI</name>
<comment type="caution">
    <text evidence="1">Lacks conserved residue(s) required for the propagation of feature annotation.</text>
</comment>
<dbReference type="SUPFAM" id="SSF52540">
    <property type="entry name" value="P-loop containing nucleoside triphosphate hydrolases"/>
    <property type="match status" value="1"/>
</dbReference>
<accession>A0ABM8YK49</accession>
<evidence type="ECO:0000256" key="1">
    <source>
        <dbReference type="PROSITE-ProRule" id="PRU00169"/>
    </source>
</evidence>
<gene>
    <name evidence="3" type="ORF">BACCIP111883_01045</name>
</gene>
<dbReference type="Pfam" id="PF13614">
    <property type="entry name" value="AAA_31"/>
    <property type="match status" value="1"/>
</dbReference>
<dbReference type="RefSeq" id="WP_230500212.1">
    <property type="nucleotide sequence ID" value="NZ_CAKJTJ010000004.1"/>
</dbReference>
<evidence type="ECO:0000313" key="3">
    <source>
        <dbReference type="EMBL" id="CAG9620277.1"/>
    </source>
</evidence>
<dbReference type="PANTHER" id="PTHR43384">
    <property type="entry name" value="SEPTUM SITE-DETERMINING PROTEIN MIND HOMOLOG, CHLOROPLASTIC-RELATED"/>
    <property type="match status" value="1"/>
</dbReference>
<reference evidence="3 4" key="1">
    <citation type="submission" date="2021-10" db="EMBL/GenBank/DDBJ databases">
        <authorList>
            <person name="Criscuolo A."/>
        </authorList>
    </citation>
    <scope>NUCLEOTIDE SEQUENCE [LARGE SCALE GENOMIC DNA]</scope>
    <source>
        <strain evidence="4">CIP 111883</strain>
    </source>
</reference>
<dbReference type="Gene3D" id="3.40.50.300">
    <property type="entry name" value="P-loop containing nucleotide triphosphate hydrolases"/>
    <property type="match status" value="1"/>
</dbReference>
<dbReference type="SUPFAM" id="SSF52172">
    <property type="entry name" value="CheY-like"/>
    <property type="match status" value="1"/>
</dbReference>
<dbReference type="InterPro" id="IPR011006">
    <property type="entry name" value="CheY-like_superfamily"/>
</dbReference>
<dbReference type="PANTHER" id="PTHR43384:SF13">
    <property type="entry name" value="SLR0110 PROTEIN"/>
    <property type="match status" value="1"/>
</dbReference>
<dbReference type="PROSITE" id="PS50110">
    <property type="entry name" value="RESPONSE_REGULATORY"/>
    <property type="match status" value="1"/>
</dbReference>
<sequence length="387" mass="44177">MKDKLKMLIVSEEEVIADQLHRVLSEEGQMEIVSYKELKGEFDRLSPDLVFVVQTEDESSCVDAIEYIHQENPMAMVIFIAGSQNFQLLRLVTRAGATDFFVFPDEWTLFNGRLESILHTATERKSQYEETAATQQTFKRGRGQVISFYSGKGGSGRTLISSTFAQTLKFESTAQVLLIDLNLQYGGVETFLSIESNRSIADLLPVLDELNESHIRNVSEREPFSKLEVLLSPRDAEVAESLNDQFISKLIRTCRRSYDFVLIDLPVIMNEQTLTALEESDKIFYVLNLDTPSISMLKQVELLFARLGLDMKERVQLVFNEVGRENEIKPNDVKDVLQYPTAVQLKRDIKGVQSFVNKSEPLRKEADEKKIIPFAKNIRKWVSGMIE</sequence>
<organism evidence="3 4">
    <name type="scientific">Sutcliffiella rhizosphaerae</name>
    <dbReference type="NCBI Taxonomy" id="2880967"/>
    <lineage>
        <taxon>Bacteria</taxon>
        <taxon>Bacillati</taxon>
        <taxon>Bacillota</taxon>
        <taxon>Bacilli</taxon>
        <taxon>Bacillales</taxon>
        <taxon>Bacillaceae</taxon>
        <taxon>Sutcliffiella</taxon>
    </lineage>
</organism>
<evidence type="ECO:0000313" key="4">
    <source>
        <dbReference type="Proteomes" id="UP000789833"/>
    </source>
</evidence>
<feature type="domain" description="Response regulatory" evidence="2">
    <location>
        <begin position="6"/>
        <end position="118"/>
    </location>
</feature>
<dbReference type="Gene3D" id="3.40.50.2300">
    <property type="match status" value="1"/>
</dbReference>
<dbReference type="Proteomes" id="UP000789833">
    <property type="component" value="Unassembled WGS sequence"/>
</dbReference>
<dbReference type="EMBL" id="CAKJTJ010000004">
    <property type="protein sequence ID" value="CAG9620277.1"/>
    <property type="molecule type" value="Genomic_DNA"/>
</dbReference>
<keyword evidence="4" id="KW-1185">Reference proteome</keyword>
<dbReference type="InterPro" id="IPR001789">
    <property type="entry name" value="Sig_transdc_resp-reg_receiver"/>
</dbReference>
<evidence type="ECO:0000259" key="2">
    <source>
        <dbReference type="PROSITE" id="PS50110"/>
    </source>
</evidence>
<dbReference type="InterPro" id="IPR025669">
    <property type="entry name" value="AAA_dom"/>
</dbReference>
<protein>
    <recommendedName>
        <fullName evidence="2">Response regulatory domain-containing protein</fullName>
    </recommendedName>
</protein>
<dbReference type="InterPro" id="IPR050625">
    <property type="entry name" value="ParA/MinD_ATPase"/>
</dbReference>